<keyword evidence="3" id="KW-0804">Transcription</keyword>
<dbReference type="Pfam" id="PF12833">
    <property type="entry name" value="HTH_18"/>
    <property type="match status" value="1"/>
</dbReference>
<evidence type="ECO:0000313" key="6">
    <source>
        <dbReference type="Proteomes" id="UP000426246"/>
    </source>
</evidence>
<evidence type="ECO:0000256" key="3">
    <source>
        <dbReference type="ARBA" id="ARBA00023163"/>
    </source>
</evidence>
<evidence type="ECO:0000256" key="2">
    <source>
        <dbReference type="ARBA" id="ARBA00023125"/>
    </source>
</evidence>
<accession>A0A6B8RIL1</accession>
<dbReference type="PANTHER" id="PTHR43280">
    <property type="entry name" value="ARAC-FAMILY TRANSCRIPTIONAL REGULATOR"/>
    <property type="match status" value="1"/>
</dbReference>
<protein>
    <submittedName>
        <fullName evidence="5">AraC family transcriptional regulator</fullName>
    </submittedName>
</protein>
<dbReference type="InterPro" id="IPR018060">
    <property type="entry name" value="HTH_AraC"/>
</dbReference>
<reference evidence="6" key="1">
    <citation type="submission" date="2018-11" db="EMBL/GenBank/DDBJ databases">
        <title>Complete genome sequence of Paenibacillus sp. ML311-T8.</title>
        <authorList>
            <person name="Nam Y.-D."/>
            <person name="Kang J."/>
            <person name="Chung W.-H."/>
            <person name="Park Y.S."/>
        </authorList>
    </citation>
    <scope>NUCLEOTIDE SEQUENCE [LARGE SCALE GENOMIC DNA]</scope>
    <source>
        <strain evidence="6">ML311-T8</strain>
    </source>
</reference>
<dbReference type="GO" id="GO:0003700">
    <property type="term" value="F:DNA-binding transcription factor activity"/>
    <property type="evidence" value="ECO:0007669"/>
    <property type="project" value="InterPro"/>
</dbReference>
<evidence type="ECO:0000259" key="4">
    <source>
        <dbReference type="PROSITE" id="PS01124"/>
    </source>
</evidence>
<organism evidence="5 6">
    <name type="scientific">Paenibacillus psychroresistens</name>
    <dbReference type="NCBI Taxonomy" id="1778678"/>
    <lineage>
        <taxon>Bacteria</taxon>
        <taxon>Bacillati</taxon>
        <taxon>Bacillota</taxon>
        <taxon>Bacilli</taxon>
        <taxon>Bacillales</taxon>
        <taxon>Paenibacillaceae</taxon>
        <taxon>Paenibacillus</taxon>
    </lineage>
</organism>
<dbReference type="PROSITE" id="PS01124">
    <property type="entry name" value="HTH_ARAC_FAMILY_2"/>
    <property type="match status" value="1"/>
</dbReference>
<dbReference type="PANTHER" id="PTHR43280:SF28">
    <property type="entry name" value="HTH-TYPE TRANSCRIPTIONAL ACTIVATOR RHAS"/>
    <property type="match status" value="1"/>
</dbReference>
<dbReference type="SUPFAM" id="SSF46689">
    <property type="entry name" value="Homeodomain-like"/>
    <property type="match status" value="2"/>
</dbReference>
<dbReference type="InterPro" id="IPR037923">
    <property type="entry name" value="HTH-like"/>
</dbReference>
<keyword evidence="6" id="KW-1185">Reference proteome</keyword>
<proteinExistence type="predicted"/>
<dbReference type="InterPro" id="IPR018062">
    <property type="entry name" value="HTH_AraC-typ_CS"/>
</dbReference>
<keyword evidence="1" id="KW-0805">Transcription regulation</keyword>
<dbReference type="SMART" id="SM00342">
    <property type="entry name" value="HTH_ARAC"/>
    <property type="match status" value="1"/>
</dbReference>
<dbReference type="RefSeq" id="WP_155700393.1">
    <property type="nucleotide sequence ID" value="NZ_CP034235.1"/>
</dbReference>
<evidence type="ECO:0000256" key="1">
    <source>
        <dbReference type="ARBA" id="ARBA00023015"/>
    </source>
</evidence>
<dbReference type="Proteomes" id="UP000426246">
    <property type="component" value="Chromosome"/>
</dbReference>
<dbReference type="SUPFAM" id="SSF51215">
    <property type="entry name" value="Regulatory protein AraC"/>
    <property type="match status" value="1"/>
</dbReference>
<dbReference type="AlphaFoldDB" id="A0A6B8RIL1"/>
<dbReference type="PROSITE" id="PS00041">
    <property type="entry name" value="HTH_ARAC_FAMILY_1"/>
    <property type="match status" value="1"/>
</dbReference>
<dbReference type="InterPro" id="IPR020449">
    <property type="entry name" value="Tscrpt_reg_AraC-type_HTH"/>
</dbReference>
<dbReference type="GO" id="GO:0043565">
    <property type="term" value="F:sequence-specific DNA binding"/>
    <property type="evidence" value="ECO:0007669"/>
    <property type="project" value="InterPro"/>
</dbReference>
<dbReference type="Pfam" id="PF02311">
    <property type="entry name" value="AraC_binding"/>
    <property type="match status" value="1"/>
</dbReference>
<dbReference type="PRINTS" id="PR00032">
    <property type="entry name" value="HTHARAC"/>
</dbReference>
<dbReference type="OrthoDB" id="9813413at2"/>
<evidence type="ECO:0000313" key="5">
    <source>
        <dbReference type="EMBL" id="QGQ95373.1"/>
    </source>
</evidence>
<gene>
    <name evidence="5" type="ORF">EHS13_10995</name>
</gene>
<feature type="domain" description="HTH araC/xylS-type" evidence="4">
    <location>
        <begin position="176"/>
        <end position="274"/>
    </location>
</feature>
<keyword evidence="2" id="KW-0238">DNA-binding</keyword>
<dbReference type="KEGG" id="ppsc:EHS13_10995"/>
<dbReference type="EMBL" id="CP034235">
    <property type="protein sequence ID" value="QGQ95373.1"/>
    <property type="molecule type" value="Genomic_DNA"/>
</dbReference>
<name>A0A6B8RIL1_9BACL</name>
<dbReference type="Gene3D" id="1.10.10.60">
    <property type="entry name" value="Homeodomain-like"/>
    <property type="match status" value="2"/>
</dbReference>
<dbReference type="InterPro" id="IPR003313">
    <property type="entry name" value="AraC-bd"/>
</dbReference>
<dbReference type="InterPro" id="IPR009057">
    <property type="entry name" value="Homeodomain-like_sf"/>
</dbReference>
<sequence length="276" mass="32422">MRLNVYIPRPSFSSYLCYPDMFGHYKEFSQHAERRTANYLPFYNLHFIFAGKGYVKEAGRWIELTAGNGFLYGKNLVQEYKADLQEPWDIRWIHFDGVGLEQLFAGKGWGAAWLFSFGKIDRFIQLTDDLYRLGEVFESTNEPKISAVLYEILVELLQNSEDLQGLSLLTYKDKIRRSADYIQANCTRSLKLEEMAAIAGYSSYYFNRMFHQIMDKTPFQYLLECRILHAKALLVSSRMSIKQIALESGFAQSSYFIQIFRRYEQVPPNEYRKMYS</sequence>